<evidence type="ECO:0000256" key="1">
    <source>
        <dbReference type="ARBA" id="ARBA00023125"/>
    </source>
</evidence>
<reference evidence="4" key="2">
    <citation type="journal article" date="2021" name="PeerJ">
        <title>Extensive microbial diversity within the chicken gut microbiome revealed by metagenomics and culture.</title>
        <authorList>
            <person name="Gilroy R."/>
            <person name="Ravi A."/>
            <person name="Getino M."/>
            <person name="Pursley I."/>
            <person name="Horton D.L."/>
            <person name="Alikhan N.F."/>
            <person name="Baker D."/>
            <person name="Gharbi K."/>
            <person name="Hall N."/>
            <person name="Watson M."/>
            <person name="Adriaenssens E.M."/>
            <person name="Foster-Nyarko E."/>
            <person name="Jarju S."/>
            <person name="Secka A."/>
            <person name="Antonio M."/>
            <person name="Oren A."/>
            <person name="Chaudhuri R.R."/>
            <person name="La Ragione R."/>
            <person name="Hildebrand F."/>
            <person name="Pallen M.J."/>
        </authorList>
    </citation>
    <scope>NUCLEOTIDE SEQUENCE</scope>
    <source>
        <strain evidence="4">ChiSxjej2B14-6234</strain>
    </source>
</reference>
<keyword evidence="2" id="KW-0472">Membrane</keyword>
<dbReference type="SMART" id="SM00530">
    <property type="entry name" value="HTH_XRE"/>
    <property type="match status" value="1"/>
</dbReference>
<dbReference type="PANTHER" id="PTHR46558:SF4">
    <property type="entry name" value="DNA-BIDING PHAGE PROTEIN"/>
    <property type="match status" value="1"/>
</dbReference>
<dbReference type="AlphaFoldDB" id="A0A9D1CRI0"/>
<keyword evidence="2" id="KW-0812">Transmembrane</keyword>
<evidence type="ECO:0000256" key="2">
    <source>
        <dbReference type="SAM" id="Phobius"/>
    </source>
</evidence>
<dbReference type="InterPro" id="IPR010982">
    <property type="entry name" value="Lambda_DNA-bd_dom_sf"/>
</dbReference>
<accession>A0A9D1CRI0</accession>
<keyword evidence="2" id="KW-1133">Transmembrane helix</keyword>
<evidence type="ECO:0000259" key="3">
    <source>
        <dbReference type="PROSITE" id="PS50943"/>
    </source>
</evidence>
<sequence length="169" mass="18286">MDQQKTGALLRALRREKGVTQEQLAERLCVSNRTVSRWENGNNLPDFAVLIELAAYYDVTVDEILRGERAAAPQPPQAQDALYRIAAYTQGEREAFARRLHGLLTAGAASGVLYGALLALGLAEDGPFAPVASFALGLACGTLLVCALLTGRHAAGLRRVKLRLMRREA</sequence>
<comment type="caution">
    <text evidence="4">The sequence shown here is derived from an EMBL/GenBank/DDBJ whole genome shotgun (WGS) entry which is preliminary data.</text>
</comment>
<feature type="transmembrane region" description="Helical" evidence="2">
    <location>
        <begin position="128"/>
        <end position="151"/>
    </location>
</feature>
<keyword evidence="1" id="KW-0238">DNA-binding</keyword>
<dbReference type="SUPFAM" id="SSF47413">
    <property type="entry name" value="lambda repressor-like DNA-binding domains"/>
    <property type="match status" value="1"/>
</dbReference>
<evidence type="ECO:0000313" key="5">
    <source>
        <dbReference type="Proteomes" id="UP000886887"/>
    </source>
</evidence>
<dbReference type="EMBL" id="DVFJ01000030">
    <property type="protein sequence ID" value="HIQ72183.1"/>
    <property type="molecule type" value="Genomic_DNA"/>
</dbReference>
<reference evidence="4" key="1">
    <citation type="submission" date="2020-10" db="EMBL/GenBank/DDBJ databases">
        <authorList>
            <person name="Gilroy R."/>
        </authorList>
    </citation>
    <scope>NUCLEOTIDE SEQUENCE</scope>
    <source>
        <strain evidence="4">ChiSxjej2B14-6234</strain>
    </source>
</reference>
<gene>
    <name evidence="4" type="ORF">IAB73_08265</name>
</gene>
<feature type="domain" description="HTH cro/C1-type" evidence="3">
    <location>
        <begin position="10"/>
        <end position="64"/>
    </location>
</feature>
<evidence type="ECO:0000313" key="4">
    <source>
        <dbReference type="EMBL" id="HIQ72183.1"/>
    </source>
</evidence>
<dbReference type="GO" id="GO:0003677">
    <property type="term" value="F:DNA binding"/>
    <property type="evidence" value="ECO:0007669"/>
    <property type="project" value="UniProtKB-KW"/>
</dbReference>
<name>A0A9D1CRI0_9FIRM</name>
<organism evidence="4 5">
    <name type="scientific">Candidatus Onthenecus intestinigallinarum</name>
    <dbReference type="NCBI Taxonomy" id="2840875"/>
    <lineage>
        <taxon>Bacteria</taxon>
        <taxon>Bacillati</taxon>
        <taxon>Bacillota</taxon>
        <taxon>Clostridia</taxon>
        <taxon>Eubacteriales</taxon>
        <taxon>Candidatus Onthenecus</taxon>
    </lineage>
</organism>
<dbReference type="Gene3D" id="1.10.260.40">
    <property type="entry name" value="lambda repressor-like DNA-binding domains"/>
    <property type="match status" value="1"/>
</dbReference>
<proteinExistence type="predicted"/>
<dbReference type="CDD" id="cd00093">
    <property type="entry name" value="HTH_XRE"/>
    <property type="match status" value="1"/>
</dbReference>
<dbReference type="InterPro" id="IPR001387">
    <property type="entry name" value="Cro/C1-type_HTH"/>
</dbReference>
<dbReference type="Proteomes" id="UP000886887">
    <property type="component" value="Unassembled WGS sequence"/>
</dbReference>
<protein>
    <submittedName>
        <fullName evidence="4">Helix-turn-helix transcriptional regulator</fullName>
    </submittedName>
</protein>
<dbReference type="PROSITE" id="PS50943">
    <property type="entry name" value="HTH_CROC1"/>
    <property type="match status" value="1"/>
</dbReference>
<dbReference type="Pfam" id="PF01381">
    <property type="entry name" value="HTH_3"/>
    <property type="match status" value="1"/>
</dbReference>
<dbReference type="PANTHER" id="PTHR46558">
    <property type="entry name" value="TRACRIPTIONAL REGULATORY PROTEIN-RELATED-RELATED"/>
    <property type="match status" value="1"/>
</dbReference>
<feature type="transmembrane region" description="Helical" evidence="2">
    <location>
        <begin position="103"/>
        <end position="122"/>
    </location>
</feature>